<feature type="transmembrane region" description="Helical" evidence="7">
    <location>
        <begin position="280"/>
        <end position="303"/>
    </location>
</feature>
<dbReference type="WBParaSite" id="Pan_g16461.t1">
    <property type="protein sequence ID" value="Pan_g16461.t1"/>
    <property type="gene ID" value="Pan_g16461"/>
</dbReference>
<keyword evidence="4 7" id="KW-0812">Transmembrane</keyword>
<reference evidence="9" key="2">
    <citation type="submission" date="2020-10" db="UniProtKB">
        <authorList>
            <consortium name="WormBaseParasite"/>
        </authorList>
    </citation>
    <scope>IDENTIFICATION</scope>
</reference>
<evidence type="ECO:0000256" key="7">
    <source>
        <dbReference type="SAM" id="Phobius"/>
    </source>
</evidence>
<feature type="transmembrane region" description="Helical" evidence="7">
    <location>
        <begin position="315"/>
        <end position="332"/>
    </location>
</feature>
<evidence type="ECO:0000313" key="8">
    <source>
        <dbReference type="Proteomes" id="UP000492821"/>
    </source>
</evidence>
<sequence length="389" mass="43227">MSPKHELEKLINIGTGSSVETETSEPGSLISPNRSKVAQTVSKRALWYIHTCSLVFLTVQQTIHPLLVREAHHRASGTPIVGSTIVMVTEIMRLSLSTLHVLIQQKSFSGLFDEYKYAFFHNKKETIKVSVPALIYVVQNNLYFFALRHLDATMFSITYQLRILTTALLSVIILKRVFSGQQWFALFISLMGVICVQMSSSKSDATEATHADNSEQFIGLATVLSMCWMSSFAGVYLESVFKNSSCDIWLQNIRLSVITMPFAFLTVLNDRAVLQQHGFFYGWSWLVWFISTSSAVSGIVVAVVMKYADNIKKSYCQSIALGGTAVLSVITGDSTGTFLLFLGVSLVIVSVLMYSFYPPAKTAQNHKVITADLKGPISIKSEHVMETRT</sequence>
<evidence type="ECO:0000256" key="3">
    <source>
        <dbReference type="ARBA" id="ARBA00022597"/>
    </source>
</evidence>
<keyword evidence="6 7" id="KW-0472">Membrane</keyword>
<dbReference type="SUPFAM" id="SSF103481">
    <property type="entry name" value="Multidrug resistance efflux transporter EmrE"/>
    <property type="match status" value="1"/>
</dbReference>
<reference evidence="8" key="1">
    <citation type="journal article" date="2013" name="Genetics">
        <title>The draft genome and transcriptome of Panagrellus redivivus are shaped by the harsh demands of a free-living lifestyle.</title>
        <authorList>
            <person name="Srinivasan J."/>
            <person name="Dillman A.R."/>
            <person name="Macchietto M.G."/>
            <person name="Heikkinen L."/>
            <person name="Lakso M."/>
            <person name="Fracchia K.M."/>
            <person name="Antoshechkin I."/>
            <person name="Mortazavi A."/>
            <person name="Wong G."/>
            <person name="Sternberg P.W."/>
        </authorList>
    </citation>
    <scope>NUCLEOTIDE SEQUENCE [LARGE SCALE GENOMIC DNA]</scope>
    <source>
        <strain evidence="8">MT8872</strain>
    </source>
</reference>
<dbReference type="PANTHER" id="PTHR10231">
    <property type="entry name" value="NUCLEOTIDE-SUGAR TRANSMEMBRANE TRANSPORTER"/>
    <property type="match status" value="1"/>
</dbReference>
<dbReference type="AlphaFoldDB" id="A0A7E4ZTK4"/>
<evidence type="ECO:0000313" key="9">
    <source>
        <dbReference type="WBParaSite" id="Pan_g16461.t1"/>
    </source>
</evidence>
<dbReference type="PIRSF" id="PIRSF005799">
    <property type="entry name" value="UDP-gal_transpt"/>
    <property type="match status" value="1"/>
</dbReference>
<proteinExistence type="inferred from homology"/>
<keyword evidence="3" id="KW-0762">Sugar transport</keyword>
<evidence type="ECO:0000256" key="4">
    <source>
        <dbReference type="ARBA" id="ARBA00022692"/>
    </source>
</evidence>
<name>A0A7E4ZTK4_PANRE</name>
<feature type="transmembrane region" description="Helical" evidence="7">
    <location>
        <begin position="216"/>
        <end position="237"/>
    </location>
</feature>
<dbReference type="NCBIfam" id="TIGR00803">
    <property type="entry name" value="nst"/>
    <property type="match status" value="1"/>
</dbReference>
<feature type="transmembrane region" description="Helical" evidence="7">
    <location>
        <begin position="338"/>
        <end position="357"/>
    </location>
</feature>
<keyword evidence="3" id="KW-0813">Transport</keyword>
<feature type="transmembrane region" description="Helical" evidence="7">
    <location>
        <begin position="183"/>
        <end position="200"/>
    </location>
</feature>
<organism evidence="8 9">
    <name type="scientific">Panagrellus redivivus</name>
    <name type="common">Microworm</name>
    <dbReference type="NCBI Taxonomy" id="6233"/>
    <lineage>
        <taxon>Eukaryota</taxon>
        <taxon>Metazoa</taxon>
        <taxon>Ecdysozoa</taxon>
        <taxon>Nematoda</taxon>
        <taxon>Chromadorea</taxon>
        <taxon>Rhabditida</taxon>
        <taxon>Tylenchina</taxon>
        <taxon>Panagrolaimomorpha</taxon>
        <taxon>Panagrolaimoidea</taxon>
        <taxon>Panagrolaimidae</taxon>
        <taxon>Panagrellus</taxon>
    </lineage>
</organism>
<evidence type="ECO:0000256" key="1">
    <source>
        <dbReference type="ARBA" id="ARBA00004141"/>
    </source>
</evidence>
<dbReference type="InterPro" id="IPR007271">
    <property type="entry name" value="Nuc_sug_transpt"/>
</dbReference>
<accession>A0A7E4ZTK4</accession>
<dbReference type="Pfam" id="PF04142">
    <property type="entry name" value="Nuc_sug_transp"/>
    <property type="match status" value="1"/>
</dbReference>
<dbReference type="GO" id="GO:0015165">
    <property type="term" value="F:pyrimidine nucleotide-sugar transmembrane transporter activity"/>
    <property type="evidence" value="ECO:0007669"/>
    <property type="project" value="InterPro"/>
</dbReference>
<dbReference type="GO" id="GO:0000139">
    <property type="term" value="C:Golgi membrane"/>
    <property type="evidence" value="ECO:0007669"/>
    <property type="project" value="InterPro"/>
</dbReference>
<comment type="subcellular location">
    <subcellularLocation>
        <location evidence="1">Membrane</location>
        <topology evidence="1">Multi-pass membrane protein</topology>
    </subcellularLocation>
</comment>
<feature type="transmembrane region" description="Helical" evidence="7">
    <location>
        <begin position="152"/>
        <end position="174"/>
    </location>
</feature>
<evidence type="ECO:0000256" key="6">
    <source>
        <dbReference type="ARBA" id="ARBA00023136"/>
    </source>
</evidence>
<keyword evidence="5 7" id="KW-1133">Transmembrane helix</keyword>
<dbReference type="Proteomes" id="UP000492821">
    <property type="component" value="Unassembled WGS sequence"/>
</dbReference>
<evidence type="ECO:0000256" key="2">
    <source>
        <dbReference type="ARBA" id="ARBA00009976"/>
    </source>
</evidence>
<feature type="transmembrane region" description="Helical" evidence="7">
    <location>
        <begin position="249"/>
        <end position="268"/>
    </location>
</feature>
<dbReference type="Gene3D" id="1.10.3730.20">
    <property type="match status" value="1"/>
</dbReference>
<evidence type="ECO:0000256" key="5">
    <source>
        <dbReference type="ARBA" id="ARBA00022989"/>
    </source>
</evidence>
<keyword evidence="8" id="KW-1185">Reference proteome</keyword>
<protein>
    <submittedName>
        <fullName evidence="9">UDP-galactose transporter</fullName>
    </submittedName>
</protein>
<dbReference type="InterPro" id="IPR037185">
    <property type="entry name" value="EmrE-like"/>
</dbReference>
<comment type="similarity">
    <text evidence="2">Belongs to the nucleotide-sugar transporter family. SLC35A subfamily.</text>
</comment>